<comment type="subcellular location">
    <subcellularLocation>
        <location evidence="1">Mitochondrion inner membrane</location>
        <topology evidence="1">Multi-pass membrane protein</topology>
    </subcellularLocation>
</comment>
<evidence type="ECO:0000313" key="17">
    <source>
        <dbReference type="Proteomes" id="UP000318571"/>
    </source>
</evidence>
<protein>
    <recommendedName>
        <fullName evidence="12">Solute carrier family 25 member 32</fullName>
    </recommendedName>
    <alternativeName>
        <fullName evidence="13">Mitochondrial FAD transporter</fullName>
    </alternativeName>
</protein>
<feature type="repeat" description="Solcar" evidence="14">
    <location>
        <begin position="130"/>
        <end position="225"/>
    </location>
</feature>
<keyword evidence="17" id="KW-1185">Reference proteome</keyword>
<comment type="caution">
    <text evidence="16">The sequence shown here is derived from an EMBL/GenBank/DDBJ whole genome shotgun (WGS) entry which is preliminary data.</text>
</comment>
<dbReference type="Gene3D" id="1.50.40.10">
    <property type="entry name" value="Mitochondrial carrier domain"/>
    <property type="match status" value="1"/>
</dbReference>
<evidence type="ECO:0000256" key="3">
    <source>
        <dbReference type="ARBA" id="ARBA00022448"/>
    </source>
</evidence>
<reference evidence="16 17" key="1">
    <citation type="journal article" date="2018" name="Nat. Ecol. Evol.">
        <title>Genomic signatures of mitonuclear coevolution across populations of Tigriopus californicus.</title>
        <authorList>
            <person name="Barreto F.S."/>
            <person name="Watson E.T."/>
            <person name="Lima T.G."/>
            <person name="Willett C.S."/>
            <person name="Edmands S."/>
            <person name="Li W."/>
            <person name="Burton R.S."/>
        </authorList>
    </citation>
    <scope>NUCLEOTIDE SEQUENCE [LARGE SCALE GENOMIC DNA]</scope>
    <source>
        <strain evidence="16 17">San Diego</strain>
    </source>
</reference>
<evidence type="ECO:0000256" key="6">
    <source>
        <dbReference type="ARBA" id="ARBA00022792"/>
    </source>
</evidence>
<dbReference type="SUPFAM" id="SSF103506">
    <property type="entry name" value="Mitochondrial carrier"/>
    <property type="match status" value="1"/>
</dbReference>
<accession>A0A553P3Q6</accession>
<dbReference type="InterPro" id="IPR023395">
    <property type="entry name" value="MCP_dom_sf"/>
</dbReference>
<dbReference type="InterPro" id="IPR018108">
    <property type="entry name" value="MCP_transmembrane"/>
</dbReference>
<dbReference type="STRING" id="6832.A0A553P3Q6"/>
<organism evidence="16 17">
    <name type="scientific">Tigriopus californicus</name>
    <name type="common">Marine copepod</name>
    <dbReference type="NCBI Taxonomy" id="6832"/>
    <lineage>
        <taxon>Eukaryota</taxon>
        <taxon>Metazoa</taxon>
        <taxon>Ecdysozoa</taxon>
        <taxon>Arthropoda</taxon>
        <taxon>Crustacea</taxon>
        <taxon>Multicrustacea</taxon>
        <taxon>Hexanauplia</taxon>
        <taxon>Copepoda</taxon>
        <taxon>Harpacticoida</taxon>
        <taxon>Harpacticidae</taxon>
        <taxon>Tigriopus</taxon>
    </lineage>
</organism>
<dbReference type="Proteomes" id="UP000318571">
    <property type="component" value="Chromosome 7"/>
</dbReference>
<dbReference type="PROSITE" id="PS50920">
    <property type="entry name" value="SOLCAR"/>
    <property type="match status" value="3"/>
</dbReference>
<proteinExistence type="inferred from homology"/>
<evidence type="ECO:0000256" key="11">
    <source>
        <dbReference type="ARBA" id="ARBA00058619"/>
    </source>
</evidence>
<dbReference type="PRINTS" id="PR00926">
    <property type="entry name" value="MITOCARRIER"/>
</dbReference>
<keyword evidence="9 14" id="KW-0472">Membrane</keyword>
<dbReference type="GO" id="GO:0015711">
    <property type="term" value="P:organic anion transport"/>
    <property type="evidence" value="ECO:0007669"/>
    <property type="project" value="UniProtKB-ARBA"/>
</dbReference>
<comment type="catalytic activity">
    <reaction evidence="10">
        <text>FAD(in) = FAD(out)</text>
        <dbReference type="Rhea" id="RHEA:76535"/>
        <dbReference type="ChEBI" id="CHEBI:57692"/>
    </reaction>
</comment>
<evidence type="ECO:0000256" key="13">
    <source>
        <dbReference type="ARBA" id="ARBA00079992"/>
    </source>
</evidence>
<evidence type="ECO:0000256" key="14">
    <source>
        <dbReference type="PROSITE-ProRule" id="PRU00282"/>
    </source>
</evidence>
<evidence type="ECO:0000256" key="5">
    <source>
        <dbReference type="ARBA" id="ARBA00022737"/>
    </source>
</evidence>
<keyword evidence="7" id="KW-1133">Transmembrane helix</keyword>
<dbReference type="FunFam" id="1.50.40.10:FF:000025">
    <property type="entry name" value="mitochondrial folate transporter/carrier"/>
    <property type="match status" value="1"/>
</dbReference>
<evidence type="ECO:0000256" key="12">
    <source>
        <dbReference type="ARBA" id="ARBA00070508"/>
    </source>
</evidence>
<evidence type="ECO:0000256" key="7">
    <source>
        <dbReference type="ARBA" id="ARBA00022989"/>
    </source>
</evidence>
<dbReference type="GO" id="GO:0005743">
    <property type="term" value="C:mitochondrial inner membrane"/>
    <property type="evidence" value="ECO:0007669"/>
    <property type="project" value="UniProtKB-SubCell"/>
</dbReference>
<keyword evidence="5" id="KW-0677">Repeat</keyword>
<keyword evidence="8" id="KW-0496">Mitochondrion</keyword>
<evidence type="ECO:0000256" key="2">
    <source>
        <dbReference type="ARBA" id="ARBA00006375"/>
    </source>
</evidence>
<dbReference type="OMA" id="TTVWKHE"/>
<comment type="similarity">
    <text evidence="2 15">Belongs to the mitochondrial carrier (TC 2.A.29) family.</text>
</comment>
<comment type="function">
    <text evidence="11">Facilitates flavin adenine dinucleotide (FAD) translocation across the mitochondrial inner membrane into the mitochondrial matrix where it acts as a redox cofactor to assist flavoenzyme activities in fundamental metabolic processes including fatty acid beta-oxidation, amino acid and choline metabolism as well as mitochondrial electron transportation. In particular, provides FAD to DLD dehydrogenase of the glycine cleavage system, part of mitochondrial one-carbon metabolic pathway involved in neural tube closure in early embryogenesis.</text>
</comment>
<dbReference type="EMBL" id="VCGU01000008">
    <property type="protein sequence ID" value="TRY72311.1"/>
    <property type="molecule type" value="Genomic_DNA"/>
</dbReference>
<dbReference type="AlphaFoldDB" id="A0A553P3Q6"/>
<dbReference type="PANTHER" id="PTHR45683">
    <property type="entry name" value="MITOCHONDRIAL NICOTINAMIDE ADENINE DINUCLEOTIDE TRANSPORTER 1-RELATED-RELATED"/>
    <property type="match status" value="1"/>
</dbReference>
<keyword evidence="4 14" id="KW-0812">Transmembrane</keyword>
<sequence>MAASGPNGGPAPPSSSSFFRTMVSTFRTIKYEHLVAGVSGGVVSTLILHPLDLLKIRFAVDDGKSIEKHRPQYSSLRHAFRSIFQQEGVRGLYKGVTPNVAGAGTAWGFYFLFYNSIKTELQEGNSKTQLSPGLHMMAAAQAGALTLAMTNPIWVVKTRLCLQYGGDELAQAKDPSKTYKGMVDALYKIGKYEGIRGLYKGFVPGLWGVSHGAIQFMAYEEMKSSYNIFNQHPIDHKLGTLEYLFFAALSKLFAAVTTYPYQVVRARLQDQHSEYKGAVDCVQKILRIEGGWGLYKGLRPNLLRVVPATAITFTVYEKTSQYMLG</sequence>
<dbReference type="InterPro" id="IPR044712">
    <property type="entry name" value="SLC25A32-like"/>
</dbReference>
<feature type="repeat" description="Solcar" evidence="14">
    <location>
        <begin position="28"/>
        <end position="120"/>
    </location>
</feature>
<feature type="repeat" description="Solcar" evidence="14">
    <location>
        <begin position="238"/>
        <end position="322"/>
    </location>
</feature>
<evidence type="ECO:0000256" key="8">
    <source>
        <dbReference type="ARBA" id="ARBA00023128"/>
    </source>
</evidence>
<keyword evidence="3 15" id="KW-0813">Transport</keyword>
<name>A0A553P3Q6_TIGCA</name>
<evidence type="ECO:0000256" key="1">
    <source>
        <dbReference type="ARBA" id="ARBA00004448"/>
    </source>
</evidence>
<evidence type="ECO:0000256" key="9">
    <source>
        <dbReference type="ARBA" id="ARBA00023136"/>
    </source>
</evidence>
<gene>
    <name evidence="16" type="ORF">TCAL_05380</name>
</gene>
<evidence type="ECO:0000256" key="10">
    <source>
        <dbReference type="ARBA" id="ARBA00050907"/>
    </source>
</evidence>
<evidence type="ECO:0000313" key="16">
    <source>
        <dbReference type="EMBL" id="TRY72311.1"/>
    </source>
</evidence>
<dbReference type="InterPro" id="IPR002067">
    <property type="entry name" value="MCP"/>
</dbReference>
<dbReference type="GO" id="GO:0015215">
    <property type="term" value="F:nucleotide transmembrane transporter activity"/>
    <property type="evidence" value="ECO:0007669"/>
    <property type="project" value="UniProtKB-ARBA"/>
</dbReference>
<evidence type="ECO:0000256" key="15">
    <source>
        <dbReference type="RuleBase" id="RU000488"/>
    </source>
</evidence>
<evidence type="ECO:0000256" key="4">
    <source>
        <dbReference type="ARBA" id="ARBA00022692"/>
    </source>
</evidence>
<dbReference type="Pfam" id="PF00153">
    <property type="entry name" value="Mito_carr"/>
    <property type="match status" value="3"/>
</dbReference>
<keyword evidence="6" id="KW-0999">Mitochondrion inner membrane</keyword>